<keyword evidence="7" id="KW-0472">Membrane</keyword>
<evidence type="ECO:0000256" key="4">
    <source>
        <dbReference type="ARBA" id="ARBA00022737"/>
    </source>
</evidence>
<evidence type="ECO:0000256" key="6">
    <source>
        <dbReference type="ARBA" id="ARBA00023128"/>
    </source>
</evidence>
<evidence type="ECO:0000256" key="2">
    <source>
        <dbReference type="ARBA" id="ARBA00004240"/>
    </source>
</evidence>
<name>A0AA40EB48_9PEZI</name>
<evidence type="ECO:0000259" key="9">
    <source>
        <dbReference type="Pfam" id="PF24883"/>
    </source>
</evidence>
<dbReference type="Proteomes" id="UP001172101">
    <property type="component" value="Unassembled WGS sequence"/>
</dbReference>
<evidence type="ECO:0000256" key="1">
    <source>
        <dbReference type="ARBA" id="ARBA00004173"/>
    </source>
</evidence>
<keyword evidence="11" id="KW-1185">Reference proteome</keyword>
<comment type="subcellular location">
    <subcellularLocation>
        <location evidence="2">Endoplasmic reticulum</location>
    </subcellularLocation>
    <subcellularLocation>
        <location evidence="3">Membrane</location>
    </subcellularLocation>
    <subcellularLocation>
        <location evidence="1">Mitochondrion</location>
    </subcellularLocation>
</comment>
<feature type="region of interest" description="Disordered" evidence="8">
    <location>
        <begin position="1"/>
        <end position="37"/>
    </location>
</feature>
<evidence type="ECO:0000313" key="11">
    <source>
        <dbReference type="Proteomes" id="UP001172101"/>
    </source>
</evidence>
<evidence type="ECO:0000313" key="10">
    <source>
        <dbReference type="EMBL" id="KAK0735049.1"/>
    </source>
</evidence>
<keyword evidence="6" id="KW-0496">Mitochondrion</keyword>
<dbReference type="GO" id="GO:0005739">
    <property type="term" value="C:mitochondrion"/>
    <property type="evidence" value="ECO:0007669"/>
    <property type="project" value="UniProtKB-SubCell"/>
</dbReference>
<gene>
    <name evidence="10" type="ORF">B0T26DRAFT_798734</name>
</gene>
<evidence type="ECO:0000256" key="7">
    <source>
        <dbReference type="ARBA" id="ARBA00023136"/>
    </source>
</evidence>
<reference evidence="10" key="1">
    <citation type="submission" date="2023-06" db="EMBL/GenBank/DDBJ databases">
        <title>Genome-scale phylogeny and comparative genomics of the fungal order Sordariales.</title>
        <authorList>
            <consortium name="Lawrence Berkeley National Laboratory"/>
            <person name="Hensen N."/>
            <person name="Bonometti L."/>
            <person name="Westerberg I."/>
            <person name="Brannstrom I.O."/>
            <person name="Guillou S."/>
            <person name="Cros-Aarteil S."/>
            <person name="Calhoun S."/>
            <person name="Haridas S."/>
            <person name="Kuo A."/>
            <person name="Mondo S."/>
            <person name="Pangilinan J."/>
            <person name="Riley R."/>
            <person name="LaButti K."/>
            <person name="Andreopoulos B."/>
            <person name="Lipzen A."/>
            <person name="Chen C."/>
            <person name="Yanf M."/>
            <person name="Daum C."/>
            <person name="Ng V."/>
            <person name="Clum A."/>
            <person name="Steindorff A."/>
            <person name="Ohm R."/>
            <person name="Martin F."/>
            <person name="Silar P."/>
            <person name="Natvig D."/>
            <person name="Lalanne C."/>
            <person name="Gautier V."/>
            <person name="Ament-velasquez S.L."/>
            <person name="Kruys A."/>
            <person name="Hutchinson M.I."/>
            <person name="Powell A.J."/>
            <person name="Barry K."/>
            <person name="Miller A.N."/>
            <person name="Grigoriev I.V."/>
            <person name="Debuchy R."/>
            <person name="Gladieux P."/>
            <person name="Thoren M.H."/>
            <person name="Johannesson H."/>
        </authorList>
    </citation>
    <scope>NUCLEOTIDE SEQUENCE</scope>
    <source>
        <strain evidence="10">SMH2392-1A</strain>
    </source>
</reference>
<dbReference type="RefSeq" id="XP_060303926.1">
    <property type="nucleotide sequence ID" value="XM_060446954.1"/>
</dbReference>
<dbReference type="PANTHER" id="PTHR48182">
    <property type="entry name" value="PROTEIN SERAC1"/>
    <property type="match status" value="1"/>
</dbReference>
<dbReference type="EMBL" id="JAUIRO010000001">
    <property type="protein sequence ID" value="KAK0735049.1"/>
    <property type="molecule type" value="Genomic_DNA"/>
</dbReference>
<feature type="compositionally biased region" description="Acidic residues" evidence="8">
    <location>
        <begin position="142"/>
        <end position="151"/>
    </location>
</feature>
<dbReference type="GO" id="GO:0016020">
    <property type="term" value="C:membrane"/>
    <property type="evidence" value="ECO:0007669"/>
    <property type="project" value="UniProtKB-SubCell"/>
</dbReference>
<accession>A0AA40EB48</accession>
<keyword evidence="4" id="KW-0677">Repeat</keyword>
<proteinExistence type="predicted"/>
<feature type="compositionally biased region" description="Acidic residues" evidence="8">
    <location>
        <begin position="64"/>
        <end position="76"/>
    </location>
</feature>
<dbReference type="InterPro" id="IPR029058">
    <property type="entry name" value="AB_hydrolase_fold"/>
</dbReference>
<dbReference type="AlphaFoldDB" id="A0AA40EB48"/>
<organism evidence="10 11">
    <name type="scientific">Lasiosphaeria miniovina</name>
    <dbReference type="NCBI Taxonomy" id="1954250"/>
    <lineage>
        <taxon>Eukaryota</taxon>
        <taxon>Fungi</taxon>
        <taxon>Dikarya</taxon>
        <taxon>Ascomycota</taxon>
        <taxon>Pezizomycotina</taxon>
        <taxon>Sordariomycetes</taxon>
        <taxon>Sordariomycetidae</taxon>
        <taxon>Sordariales</taxon>
        <taxon>Lasiosphaeriaceae</taxon>
        <taxon>Lasiosphaeria</taxon>
    </lineage>
</organism>
<feature type="region of interest" description="Disordered" evidence="8">
    <location>
        <begin position="136"/>
        <end position="177"/>
    </location>
</feature>
<dbReference type="InterPro" id="IPR056884">
    <property type="entry name" value="NPHP3-like_N"/>
</dbReference>
<evidence type="ECO:0000256" key="8">
    <source>
        <dbReference type="SAM" id="MobiDB-lite"/>
    </source>
</evidence>
<evidence type="ECO:0000256" key="3">
    <source>
        <dbReference type="ARBA" id="ARBA00004370"/>
    </source>
</evidence>
<sequence>MKREKNPSELELSSINADNDWEETAEEDCEYDGAAKDEHGDWYYEDENFDFDELEDVVGYAVSDDAEGADEDEDEDKSPFIFDEDVRYPKPDGSPRTLNVTGLTVLFEPKEPSVDIVFVHGFTGHPARTWTCKKGDLPTVDGDVEDEDDLEPPVPDSRSQKFNPFSKSSPAKGAKSKTAPVCWPRNLLPISIPHARVLAYDYDTNMRHILGSPLNRNTVYDIAKDLLLILEADRRQEPARRLLFVAHSLGGIVVKKLLRQASCQTDLDLRKVFDSTTGIVFFGTPHGVADPCGFVQHVAAETMIGSLESIGIKVLEGRKVVDDNSSCLNAPLIERTQYITRNHMDMCRFTGLGDVEYTKVVAALDRILSREPLSFRRPKRTRAKSLTSDELKELVHSLRFDQLDSRHMSIKNAHDRTCRWFLDRSGYLDWLDDGKLSEHDGFKPGAGSGGNHEWHVEPLKNLLEEAIRRLGRASVVFFIDALDECDEDQARDMVIFLQRLGDIAISSDTYLRILFSSRHHPAITIPTGISVILEGQEGHNQDIVTYIDSRLRIGRTSLDRQIRTRLLDKAAGVFMWVVLVVDMLNKEQDRGRTGRRLQKMLEDIPGDLHKLFSDILTRDGGNADELRLCIQWVLFAQGPLGPEELYFAIIAGTEPDELSK</sequence>
<feature type="domain" description="Nephrocystin 3-like N-terminal" evidence="9">
    <location>
        <begin position="459"/>
        <end position="518"/>
    </location>
</feature>
<dbReference type="GeneID" id="85330224"/>
<dbReference type="GO" id="GO:0005783">
    <property type="term" value="C:endoplasmic reticulum"/>
    <property type="evidence" value="ECO:0007669"/>
    <property type="project" value="UniProtKB-SubCell"/>
</dbReference>
<dbReference type="PANTHER" id="PTHR48182:SF2">
    <property type="entry name" value="PROTEIN SERAC1"/>
    <property type="match status" value="1"/>
</dbReference>
<feature type="compositionally biased region" description="Acidic residues" evidence="8">
    <location>
        <begin position="19"/>
        <end position="31"/>
    </location>
</feature>
<dbReference type="InterPro" id="IPR052374">
    <property type="entry name" value="SERAC1"/>
</dbReference>
<evidence type="ECO:0000256" key="5">
    <source>
        <dbReference type="ARBA" id="ARBA00022824"/>
    </source>
</evidence>
<keyword evidence="5" id="KW-0256">Endoplasmic reticulum</keyword>
<comment type="caution">
    <text evidence="10">The sequence shown here is derived from an EMBL/GenBank/DDBJ whole genome shotgun (WGS) entry which is preliminary data.</text>
</comment>
<dbReference type="SUPFAM" id="SSF53474">
    <property type="entry name" value="alpha/beta-Hydrolases"/>
    <property type="match status" value="1"/>
</dbReference>
<feature type="region of interest" description="Disordered" evidence="8">
    <location>
        <begin position="61"/>
        <end position="86"/>
    </location>
</feature>
<dbReference type="Pfam" id="PF24883">
    <property type="entry name" value="NPHP3_N"/>
    <property type="match status" value="1"/>
</dbReference>
<protein>
    <recommendedName>
        <fullName evidence="9">Nephrocystin 3-like N-terminal domain-containing protein</fullName>
    </recommendedName>
</protein>
<dbReference type="Gene3D" id="3.40.50.1820">
    <property type="entry name" value="alpha/beta hydrolase"/>
    <property type="match status" value="1"/>
</dbReference>
<feature type="compositionally biased region" description="Low complexity" evidence="8">
    <location>
        <begin position="164"/>
        <end position="177"/>
    </location>
</feature>